<dbReference type="OrthoDB" id="10003785at2"/>
<evidence type="ECO:0000313" key="2">
    <source>
        <dbReference type="Proteomes" id="UP000439113"/>
    </source>
</evidence>
<evidence type="ECO:0000313" key="1">
    <source>
        <dbReference type="EMBL" id="MTV31437.1"/>
    </source>
</evidence>
<accession>A0A6N8DLZ7</accession>
<dbReference type="Proteomes" id="UP000439113">
    <property type="component" value="Unassembled WGS sequence"/>
</dbReference>
<proteinExistence type="predicted"/>
<comment type="caution">
    <text evidence="1">The sequence shown here is derived from an EMBL/GenBank/DDBJ whole genome shotgun (WGS) entry which is preliminary data.</text>
</comment>
<dbReference type="EMBL" id="WNKS01000008">
    <property type="protein sequence ID" value="MTV31437.1"/>
    <property type="molecule type" value="Genomic_DNA"/>
</dbReference>
<evidence type="ECO:0008006" key="3">
    <source>
        <dbReference type="Google" id="ProtNLM"/>
    </source>
</evidence>
<protein>
    <recommendedName>
        <fullName evidence="3">J domain-containing protein</fullName>
    </recommendedName>
</protein>
<name>A0A6N8DLZ7_RHOAC</name>
<dbReference type="AlphaFoldDB" id="A0A6N8DLZ7"/>
<reference evidence="1 2" key="1">
    <citation type="submission" date="2019-11" db="EMBL/GenBank/DDBJ databases">
        <title>Whole-genome sequence of a Rhodoblastus acidophilus DSM 142.</title>
        <authorList>
            <person name="Kyndt J.A."/>
            <person name="Meyer T.E."/>
        </authorList>
    </citation>
    <scope>NUCLEOTIDE SEQUENCE [LARGE SCALE GENOMIC DNA]</scope>
    <source>
        <strain evidence="1 2">DSM 142</strain>
    </source>
</reference>
<gene>
    <name evidence="1" type="ORF">GJ654_10565</name>
</gene>
<sequence>MRKPYDAATIASAYAEHQPEIATITHKIPDFGEIAADIVAARSAEELYRLRRALALAAHPDRVPTDARADAERLMARVNAAIDEALARERVR</sequence>
<organism evidence="1 2">
    <name type="scientific">Rhodoblastus acidophilus</name>
    <name type="common">Rhodopseudomonas acidophila</name>
    <dbReference type="NCBI Taxonomy" id="1074"/>
    <lineage>
        <taxon>Bacteria</taxon>
        <taxon>Pseudomonadati</taxon>
        <taxon>Pseudomonadota</taxon>
        <taxon>Alphaproteobacteria</taxon>
        <taxon>Hyphomicrobiales</taxon>
        <taxon>Rhodoblastaceae</taxon>
        <taxon>Rhodoblastus</taxon>
    </lineage>
</organism>
<dbReference type="RefSeq" id="WP_155446127.1">
    <property type="nucleotide sequence ID" value="NZ_JAOQNR010000009.1"/>
</dbReference>